<dbReference type="RefSeq" id="WP_260907151.1">
    <property type="nucleotide sequence ID" value="NZ_JAOCZP010000012.1"/>
</dbReference>
<proteinExistence type="predicted"/>
<keyword evidence="2" id="KW-0238">DNA-binding</keyword>
<name>A0ABT2LUT9_9HYPH</name>
<evidence type="ECO:0000259" key="4">
    <source>
        <dbReference type="PROSITE" id="PS01124"/>
    </source>
</evidence>
<dbReference type="PROSITE" id="PS01124">
    <property type="entry name" value="HTH_ARAC_FAMILY_2"/>
    <property type="match status" value="1"/>
</dbReference>
<dbReference type="Proteomes" id="UP001320831">
    <property type="component" value="Unassembled WGS sequence"/>
</dbReference>
<gene>
    <name evidence="5" type="ORF">N5A92_25020</name>
</gene>
<dbReference type="Gene3D" id="1.10.10.60">
    <property type="entry name" value="Homeodomain-like"/>
    <property type="match status" value="1"/>
</dbReference>
<dbReference type="InterPro" id="IPR050204">
    <property type="entry name" value="AraC_XylS_family_regulators"/>
</dbReference>
<dbReference type="InterPro" id="IPR046532">
    <property type="entry name" value="DUF6597"/>
</dbReference>
<dbReference type="Pfam" id="PF12833">
    <property type="entry name" value="HTH_18"/>
    <property type="match status" value="1"/>
</dbReference>
<comment type="caution">
    <text evidence="5">The sequence shown here is derived from an EMBL/GenBank/DDBJ whole genome shotgun (WGS) entry which is preliminary data.</text>
</comment>
<evidence type="ECO:0000313" key="6">
    <source>
        <dbReference type="Proteomes" id="UP001320831"/>
    </source>
</evidence>
<dbReference type="InterPro" id="IPR018060">
    <property type="entry name" value="HTH_AraC"/>
</dbReference>
<sequence>MKPQEDDLVLSGVIGEYAEYRPPMALERHFQCTWSNTLRPDGPSCLAVVPDGCVDITWIDGELIVAGPDVAVAVSPLTAGSTVIGARFRPGAARRWLGLPMSEIVGRRIALREFWGPRANAIAQRIGDVPSPAGRMRTMEALFSQLAPDIDPPSAEFGFVFNALRTESAGRGMVIILDRLDVSPRTLRRHCQETFGYGPKTLDRILRFQRFLALAHRAHEPRLADIAFAAGYSDQAHLTREVRRLSGFSPAAILSQITA</sequence>
<keyword evidence="6" id="KW-1185">Reference proteome</keyword>
<keyword evidence="1" id="KW-0805">Transcription regulation</keyword>
<dbReference type="EMBL" id="JAOCZP010000012">
    <property type="protein sequence ID" value="MCT7378279.1"/>
    <property type="molecule type" value="Genomic_DNA"/>
</dbReference>
<organism evidence="5 6">
    <name type="scientific">Chelativorans salis</name>
    <dbReference type="NCBI Taxonomy" id="2978478"/>
    <lineage>
        <taxon>Bacteria</taxon>
        <taxon>Pseudomonadati</taxon>
        <taxon>Pseudomonadota</taxon>
        <taxon>Alphaproteobacteria</taxon>
        <taxon>Hyphomicrobiales</taxon>
        <taxon>Phyllobacteriaceae</taxon>
        <taxon>Chelativorans</taxon>
    </lineage>
</organism>
<keyword evidence="3" id="KW-0804">Transcription</keyword>
<evidence type="ECO:0000256" key="1">
    <source>
        <dbReference type="ARBA" id="ARBA00023015"/>
    </source>
</evidence>
<protein>
    <submittedName>
        <fullName evidence="5">Helix-turn-helix domain-containing protein</fullName>
    </submittedName>
</protein>
<evidence type="ECO:0000256" key="2">
    <source>
        <dbReference type="ARBA" id="ARBA00023125"/>
    </source>
</evidence>
<accession>A0ABT2LUT9</accession>
<dbReference type="SMART" id="SM00342">
    <property type="entry name" value="HTH_ARAC"/>
    <property type="match status" value="1"/>
</dbReference>
<evidence type="ECO:0000313" key="5">
    <source>
        <dbReference type="EMBL" id="MCT7378279.1"/>
    </source>
</evidence>
<dbReference type="Pfam" id="PF20240">
    <property type="entry name" value="DUF6597"/>
    <property type="match status" value="1"/>
</dbReference>
<dbReference type="PANTHER" id="PTHR46796">
    <property type="entry name" value="HTH-TYPE TRANSCRIPTIONAL ACTIVATOR RHAS-RELATED"/>
    <property type="match status" value="1"/>
</dbReference>
<evidence type="ECO:0000256" key="3">
    <source>
        <dbReference type="ARBA" id="ARBA00023163"/>
    </source>
</evidence>
<reference evidence="5 6" key="1">
    <citation type="submission" date="2022-09" db="EMBL/GenBank/DDBJ databases">
        <title>Chelativorans salina sp. nov., a novel slightly halophilic bacterium isolated from a saline lake sediment enrichment.</title>
        <authorList>
            <person name="Gao L."/>
            <person name="Fang B.-Z."/>
            <person name="Li W.-J."/>
        </authorList>
    </citation>
    <scope>NUCLEOTIDE SEQUENCE [LARGE SCALE GENOMIC DNA]</scope>
    <source>
        <strain evidence="5 6">EGI FJ00035</strain>
    </source>
</reference>
<feature type="domain" description="HTH araC/xylS-type" evidence="4">
    <location>
        <begin position="176"/>
        <end position="256"/>
    </location>
</feature>
<dbReference type="PANTHER" id="PTHR46796:SF15">
    <property type="entry name" value="BLL1074 PROTEIN"/>
    <property type="match status" value="1"/>
</dbReference>